<gene>
    <name evidence="2" type="ORF">Plil01_000660300</name>
</gene>
<evidence type="ECO:0000313" key="3">
    <source>
        <dbReference type="Proteomes" id="UP001165083"/>
    </source>
</evidence>
<name>A0A9W6TQC3_9STRA</name>
<feature type="compositionally biased region" description="Acidic residues" evidence="1">
    <location>
        <begin position="28"/>
        <end position="48"/>
    </location>
</feature>
<keyword evidence="3" id="KW-1185">Reference proteome</keyword>
<protein>
    <submittedName>
        <fullName evidence="2">Unnamed protein product</fullName>
    </submittedName>
</protein>
<organism evidence="2 3">
    <name type="scientific">Phytophthora lilii</name>
    <dbReference type="NCBI Taxonomy" id="2077276"/>
    <lineage>
        <taxon>Eukaryota</taxon>
        <taxon>Sar</taxon>
        <taxon>Stramenopiles</taxon>
        <taxon>Oomycota</taxon>
        <taxon>Peronosporomycetes</taxon>
        <taxon>Peronosporales</taxon>
        <taxon>Peronosporaceae</taxon>
        <taxon>Phytophthora</taxon>
    </lineage>
</organism>
<comment type="caution">
    <text evidence="2">The sequence shown here is derived from an EMBL/GenBank/DDBJ whole genome shotgun (WGS) entry which is preliminary data.</text>
</comment>
<proteinExistence type="predicted"/>
<feature type="compositionally biased region" description="Polar residues" evidence="1">
    <location>
        <begin position="155"/>
        <end position="168"/>
    </location>
</feature>
<evidence type="ECO:0000256" key="1">
    <source>
        <dbReference type="SAM" id="MobiDB-lite"/>
    </source>
</evidence>
<dbReference type="Proteomes" id="UP001165083">
    <property type="component" value="Unassembled WGS sequence"/>
</dbReference>
<accession>A0A9W6TQC3</accession>
<feature type="compositionally biased region" description="Basic and acidic residues" evidence="1">
    <location>
        <begin position="1"/>
        <end position="15"/>
    </location>
</feature>
<feature type="compositionally biased region" description="Basic and acidic residues" evidence="1">
    <location>
        <begin position="77"/>
        <end position="88"/>
    </location>
</feature>
<sequence>MARSESAREGGREGAGRVLSDGDSSFGSDEDYDDSDPSGSDEDYDDDSNSSGSETSSNEKGESGQAEPAQASVGGTDKVEPPAEDRVSDTPQPEQEVETLDEPATIKEEGPLSTVQEDAELEDGNTSSQASPRPSIPPPSSEVVPQLSADVPTWNDVSVQRQQVETKT</sequence>
<feature type="region of interest" description="Disordered" evidence="1">
    <location>
        <begin position="1"/>
        <end position="168"/>
    </location>
</feature>
<dbReference type="EMBL" id="BSXW01000298">
    <property type="protein sequence ID" value="GMF17873.1"/>
    <property type="molecule type" value="Genomic_DNA"/>
</dbReference>
<dbReference type="OrthoDB" id="129596at2759"/>
<evidence type="ECO:0000313" key="2">
    <source>
        <dbReference type="EMBL" id="GMF17873.1"/>
    </source>
</evidence>
<reference evidence="2" key="1">
    <citation type="submission" date="2023-04" db="EMBL/GenBank/DDBJ databases">
        <title>Phytophthora lilii NBRC 32176.</title>
        <authorList>
            <person name="Ichikawa N."/>
            <person name="Sato H."/>
            <person name="Tonouchi N."/>
        </authorList>
    </citation>
    <scope>NUCLEOTIDE SEQUENCE</scope>
    <source>
        <strain evidence="2">NBRC 32176</strain>
    </source>
</reference>
<dbReference type="AlphaFoldDB" id="A0A9W6TQC3"/>